<dbReference type="GO" id="GO:0031146">
    <property type="term" value="P:SCF-dependent proteasomal ubiquitin-dependent protein catabolic process"/>
    <property type="evidence" value="ECO:0007669"/>
    <property type="project" value="TreeGrafter"/>
</dbReference>
<feature type="compositionally biased region" description="Low complexity" evidence="1">
    <location>
        <begin position="257"/>
        <end position="269"/>
    </location>
</feature>
<dbReference type="OrthoDB" id="550575at2759"/>
<dbReference type="Pfam" id="PF13516">
    <property type="entry name" value="LRR_6"/>
    <property type="match status" value="2"/>
</dbReference>
<gene>
    <name evidence="2" type="ORF">BGZ65_002625</name>
</gene>
<comment type="caution">
    <text evidence="2">The sequence shown here is derived from an EMBL/GenBank/DDBJ whole genome shotgun (WGS) entry which is preliminary data.</text>
</comment>
<sequence>MPNLIELNATWMNADLLESLVHLQKLERLSISRLQGSMSQDNMYFEPSFKGSPRIKELNMADSSQMTDSALVSITKTCSKLQVLNVSGNNYLTHEGLIRWCEQLQGSSRSVAATVVVVGMTELTTINFGNCNHIQSQGFQALFERSRHLQKVNLMSTRIEDTALQVLATQNSGLQTIILNCCPCISDQGLQTVLKTCRQLKVVSFLYCNRITVQVFFQNLWKCLEMEELRFSLNNRHLDLIEHGISNSDGGGGGGSLSSQNSEQQNDLLSNNNGLQTSKFYEPQLEFMIFGRPDPDDSLDADTVNRGQGSSSTLTSVQEYRRRLILTQIYRQIERLGQLQILDMRNIHLPLDLTSGLSRLGRLATLQVLELTGLEQPLGVSEIEWLASAMPWICRTTAPGAATSSLDERMQLQQDSCFSIEPSSIPLPRLRRLVFKEGHSMSIELLKKLNCCRPWLDVQLTQVREQFSLTNGVSTPE</sequence>
<dbReference type="InterPro" id="IPR001611">
    <property type="entry name" value="Leu-rich_rpt"/>
</dbReference>
<dbReference type="SUPFAM" id="SSF52047">
    <property type="entry name" value="RNI-like"/>
    <property type="match status" value="1"/>
</dbReference>
<evidence type="ECO:0000313" key="2">
    <source>
        <dbReference type="EMBL" id="KAF9936236.1"/>
    </source>
</evidence>
<accession>A0A9P6IL17</accession>
<reference evidence="2" key="1">
    <citation type="journal article" date="2020" name="Fungal Divers.">
        <title>Resolving the Mortierellaceae phylogeny through synthesis of multi-gene phylogenetics and phylogenomics.</title>
        <authorList>
            <person name="Vandepol N."/>
            <person name="Liber J."/>
            <person name="Desiro A."/>
            <person name="Na H."/>
            <person name="Kennedy M."/>
            <person name="Barry K."/>
            <person name="Grigoriev I.V."/>
            <person name="Miller A.N."/>
            <person name="O'Donnell K."/>
            <person name="Stajich J.E."/>
            <person name="Bonito G."/>
        </authorList>
    </citation>
    <scope>NUCLEOTIDE SEQUENCE</scope>
    <source>
        <strain evidence="2">MES-2147</strain>
    </source>
</reference>
<dbReference type="InterPro" id="IPR032675">
    <property type="entry name" value="LRR_dom_sf"/>
</dbReference>
<feature type="region of interest" description="Disordered" evidence="1">
    <location>
        <begin position="250"/>
        <end position="269"/>
    </location>
</feature>
<organism evidence="2 3">
    <name type="scientific">Modicella reniformis</name>
    <dbReference type="NCBI Taxonomy" id="1440133"/>
    <lineage>
        <taxon>Eukaryota</taxon>
        <taxon>Fungi</taxon>
        <taxon>Fungi incertae sedis</taxon>
        <taxon>Mucoromycota</taxon>
        <taxon>Mortierellomycotina</taxon>
        <taxon>Mortierellomycetes</taxon>
        <taxon>Mortierellales</taxon>
        <taxon>Mortierellaceae</taxon>
        <taxon>Modicella</taxon>
    </lineage>
</organism>
<name>A0A9P6IL17_9FUNG</name>
<evidence type="ECO:0000256" key="1">
    <source>
        <dbReference type="SAM" id="MobiDB-lite"/>
    </source>
</evidence>
<dbReference type="Gene3D" id="3.80.10.10">
    <property type="entry name" value="Ribonuclease Inhibitor"/>
    <property type="match status" value="1"/>
</dbReference>
<protein>
    <submittedName>
        <fullName evidence="2">Uncharacterized protein</fullName>
    </submittedName>
</protein>
<keyword evidence="3" id="KW-1185">Reference proteome</keyword>
<dbReference type="InterPro" id="IPR006553">
    <property type="entry name" value="Leu-rich_rpt_Cys-con_subtyp"/>
</dbReference>
<dbReference type="PANTHER" id="PTHR13318:SF95">
    <property type="entry name" value="F-BOX PROTEIN YLR352W"/>
    <property type="match status" value="1"/>
</dbReference>
<dbReference type="EMBL" id="JAAAHW010009796">
    <property type="protein sequence ID" value="KAF9936236.1"/>
    <property type="molecule type" value="Genomic_DNA"/>
</dbReference>
<dbReference type="GO" id="GO:0019005">
    <property type="term" value="C:SCF ubiquitin ligase complex"/>
    <property type="evidence" value="ECO:0007669"/>
    <property type="project" value="TreeGrafter"/>
</dbReference>
<dbReference type="AlphaFoldDB" id="A0A9P6IL17"/>
<proteinExistence type="predicted"/>
<dbReference type="PANTHER" id="PTHR13318">
    <property type="entry name" value="PARTNER OF PAIRED, ISOFORM B-RELATED"/>
    <property type="match status" value="1"/>
</dbReference>
<evidence type="ECO:0000313" key="3">
    <source>
        <dbReference type="Proteomes" id="UP000749646"/>
    </source>
</evidence>
<dbReference type="Proteomes" id="UP000749646">
    <property type="component" value="Unassembled WGS sequence"/>
</dbReference>
<dbReference type="SMART" id="SM00367">
    <property type="entry name" value="LRR_CC"/>
    <property type="match status" value="4"/>
</dbReference>